<dbReference type="InterPro" id="IPR004843">
    <property type="entry name" value="Calcineurin-like_PHP"/>
</dbReference>
<proteinExistence type="predicted"/>
<dbReference type="PATRIC" id="fig|433924.3.peg.4042"/>
<gene>
    <name evidence="2" type="ORF">NS331_10165</name>
</gene>
<reference evidence="2 3" key="1">
    <citation type="journal article" date="2016" name="Front. Microbiol.">
        <title>Genomic Resource of Rice Seed Associated Bacteria.</title>
        <authorList>
            <person name="Midha S."/>
            <person name="Bansal K."/>
            <person name="Sharma S."/>
            <person name="Kumar N."/>
            <person name="Patil P.P."/>
            <person name="Chaudhry V."/>
            <person name="Patil P.B."/>
        </authorList>
    </citation>
    <scope>NUCLEOTIDE SEQUENCE [LARGE SCALE GENOMIC DNA]</scope>
    <source>
        <strain evidence="2 3">NS331</strain>
    </source>
</reference>
<dbReference type="InterPro" id="IPR029052">
    <property type="entry name" value="Metallo-depent_PP-like"/>
</dbReference>
<dbReference type="Proteomes" id="UP000072741">
    <property type="component" value="Unassembled WGS sequence"/>
</dbReference>
<evidence type="ECO:0000259" key="1">
    <source>
        <dbReference type="Pfam" id="PF00149"/>
    </source>
</evidence>
<feature type="domain" description="Calcineurin-like phosphoesterase" evidence="1">
    <location>
        <begin position="284"/>
        <end position="440"/>
    </location>
</feature>
<dbReference type="Pfam" id="PF00149">
    <property type="entry name" value="Metallophos"/>
    <property type="match status" value="1"/>
</dbReference>
<evidence type="ECO:0000313" key="2">
    <source>
        <dbReference type="EMBL" id="KTT22150.1"/>
    </source>
</evidence>
<keyword evidence="3" id="KW-1185">Reference proteome</keyword>
<dbReference type="SUPFAM" id="SSF56300">
    <property type="entry name" value="Metallo-dependent phosphatases"/>
    <property type="match status" value="1"/>
</dbReference>
<evidence type="ECO:0000313" key="3">
    <source>
        <dbReference type="Proteomes" id="UP000072741"/>
    </source>
</evidence>
<dbReference type="OrthoDB" id="8780072at2"/>
<dbReference type="GO" id="GO:0016787">
    <property type="term" value="F:hydrolase activity"/>
    <property type="evidence" value="ECO:0007669"/>
    <property type="project" value="InterPro"/>
</dbReference>
<dbReference type="RefSeq" id="WP_058641877.1">
    <property type="nucleotide sequence ID" value="NZ_LDSL01000061.1"/>
</dbReference>
<dbReference type="Gene3D" id="3.60.21.10">
    <property type="match status" value="1"/>
</dbReference>
<accession>A0A147GWY3</accession>
<name>A0A147GWY3_9BURK</name>
<dbReference type="EMBL" id="LDSL01000061">
    <property type="protein sequence ID" value="KTT22150.1"/>
    <property type="molecule type" value="Genomic_DNA"/>
</dbReference>
<dbReference type="AlphaFoldDB" id="A0A147GWY3"/>
<organism evidence="2 3">
    <name type="scientific">Pseudacidovorax intermedius</name>
    <dbReference type="NCBI Taxonomy" id="433924"/>
    <lineage>
        <taxon>Bacteria</taxon>
        <taxon>Pseudomonadati</taxon>
        <taxon>Pseudomonadota</taxon>
        <taxon>Betaproteobacteria</taxon>
        <taxon>Burkholderiales</taxon>
        <taxon>Comamonadaceae</taxon>
        <taxon>Pseudacidovorax</taxon>
    </lineage>
</organism>
<protein>
    <recommendedName>
        <fullName evidence="1">Calcineurin-like phosphoesterase domain-containing protein</fullName>
    </recommendedName>
</protein>
<comment type="caution">
    <text evidence="2">The sequence shown here is derived from an EMBL/GenBank/DDBJ whole genome shotgun (WGS) entry which is preliminary data.</text>
</comment>
<sequence>MSTSDTPGALCDCSEPPQLAALILYPSLGTPLLLTPAQQKCSLFIAAPALGVPDTDRGRYTLDRQAIVTPMGGEGPGAACAIVARHLRLVGMDGIKPAADISVGGLTGDGPDCTKARRAIKVWRVGKFAAGTLIYNQRGEAFATLSPQAVGAYAAAGFGGGQVYEIELDLAELANAPESGSFKSFAWMVRPTAQQKKDYPTLCAAETVHAQDLFVEAFLGAQTRDPRHRHLSANGSVAPRGLEAGLLEYDVDATAANARALVEGQQRLAAWHPVIRLDSNQPLKLGHLSDVHINVRHCALAKSPAKVIEDAKFTQPPVGQRVCNSFNALKQLFDQFGAAGKPDTALLLTGDLIDFNRNINPGQVGDTIAEQWKRFNVMNQLDTPGLYPRGQDDLLAFSLVRHAYTRLKLPVFMTSGNHEAYSVPYGISPRINEWGAAMGVLEDTTDALEQGRWGRERQMSETQTVVVRGQKQSLSRIGPVAWAGKKAVNWSKNLEIDDLAATYKDFDKASAWSPNRANEGIAADHNMTIYEAALAYGPAYAQALTGNNYRVDNYDWFYTLFTPLEDAVIAFGAEPDRGPPATQVLALLGWGQGENFKNLTSGLLGGVDRQGTGILPRAQQSFSEAQLALLAQAQDHKRRSPGASLAVASHFTLINYDEPIAYSAPPQHMRFVPPRGPGNPVAWAGFNQVNTGTCEINQARYFETAVRAAGATDGPYSTHVPADVCVDWHFSGHSHRSGVYEVAWRQMQTIAGQNARTPVRGIEVQSARDPGIQGPQPGGAREHTRFIVSSCGGPIGKQNLDHELDSWTLRPPSGTLLNPAERLIHQIKTLRSSRSAGRPLNERPRLCVALDYLAVMSTDPKKKIVPPLTFEPVQLPDSGGRVPIKLSPTLARLDCIEGVRIWVFEGGERRGPAAKKTWHLLSPDFFSSQKESTMQLKEGHVEILNRAIDAYSDADGGDQDNRGRGIEQAFFEVILKKPSVKKEDWSADMDFTDPWVFPLDIWAGKSDWGLRTWAFQRCQGERGEVPDWDFLFDNYKEKNYSEKDRIIKLASK</sequence>